<sequence>MNCFAFAICSSNKKLFSVLYFLRGGYVAAQQQERGCARLMIYSSQAPKSVARRRNVTRAAVPGWHLRRLFSRGPCVAAPLLHKDKLSRANLALVYGWKARI</sequence>
<dbReference type="InParanoid" id="A0A2P5EBW6"/>
<dbReference type="Proteomes" id="UP000237000">
    <property type="component" value="Unassembled WGS sequence"/>
</dbReference>
<reference evidence="2" key="1">
    <citation type="submission" date="2016-06" db="EMBL/GenBank/DDBJ databases">
        <title>Parallel loss of symbiosis genes in relatives of nitrogen-fixing non-legume Parasponia.</title>
        <authorList>
            <person name="Van Velzen R."/>
            <person name="Holmer R."/>
            <person name="Bu F."/>
            <person name="Rutten L."/>
            <person name="Van Zeijl A."/>
            <person name="Liu W."/>
            <person name="Santuari L."/>
            <person name="Cao Q."/>
            <person name="Sharma T."/>
            <person name="Shen D."/>
            <person name="Roswanjaya Y."/>
            <person name="Wardhani T."/>
            <person name="Kalhor M.S."/>
            <person name="Jansen J."/>
            <person name="Van den Hoogen J."/>
            <person name="Gungor B."/>
            <person name="Hartog M."/>
            <person name="Hontelez J."/>
            <person name="Verver J."/>
            <person name="Yang W.-C."/>
            <person name="Schijlen E."/>
            <person name="Repin R."/>
            <person name="Schilthuizen M."/>
            <person name="Schranz E."/>
            <person name="Heidstra R."/>
            <person name="Miyata K."/>
            <person name="Fedorova E."/>
            <person name="Kohlen W."/>
            <person name="Bisseling T."/>
            <person name="Smit S."/>
            <person name="Geurts R."/>
        </authorList>
    </citation>
    <scope>NUCLEOTIDE SEQUENCE [LARGE SCALE GENOMIC DNA]</scope>
    <source>
        <strain evidence="2">cv. RG33-2</strain>
    </source>
</reference>
<evidence type="ECO:0000313" key="1">
    <source>
        <dbReference type="EMBL" id="PON83041.1"/>
    </source>
</evidence>
<dbReference type="EMBL" id="JXTC01000184">
    <property type="protein sequence ID" value="PON83041.1"/>
    <property type="molecule type" value="Genomic_DNA"/>
</dbReference>
<protein>
    <submittedName>
        <fullName evidence="1">Uncharacterized protein</fullName>
    </submittedName>
</protein>
<gene>
    <name evidence="1" type="ORF">TorRG33x02_211500</name>
</gene>
<name>A0A2P5EBW6_TREOI</name>
<comment type="caution">
    <text evidence="1">The sequence shown here is derived from an EMBL/GenBank/DDBJ whole genome shotgun (WGS) entry which is preliminary data.</text>
</comment>
<keyword evidence="2" id="KW-1185">Reference proteome</keyword>
<accession>A0A2P5EBW6</accession>
<dbReference type="AlphaFoldDB" id="A0A2P5EBW6"/>
<evidence type="ECO:0000313" key="2">
    <source>
        <dbReference type="Proteomes" id="UP000237000"/>
    </source>
</evidence>
<proteinExistence type="predicted"/>
<dbReference type="OrthoDB" id="10373186at2759"/>
<organism evidence="1 2">
    <name type="scientific">Trema orientale</name>
    <name type="common">Charcoal tree</name>
    <name type="synonym">Celtis orientalis</name>
    <dbReference type="NCBI Taxonomy" id="63057"/>
    <lineage>
        <taxon>Eukaryota</taxon>
        <taxon>Viridiplantae</taxon>
        <taxon>Streptophyta</taxon>
        <taxon>Embryophyta</taxon>
        <taxon>Tracheophyta</taxon>
        <taxon>Spermatophyta</taxon>
        <taxon>Magnoliopsida</taxon>
        <taxon>eudicotyledons</taxon>
        <taxon>Gunneridae</taxon>
        <taxon>Pentapetalae</taxon>
        <taxon>rosids</taxon>
        <taxon>fabids</taxon>
        <taxon>Rosales</taxon>
        <taxon>Cannabaceae</taxon>
        <taxon>Trema</taxon>
    </lineage>
</organism>